<dbReference type="Gene3D" id="2.60.120.650">
    <property type="entry name" value="Cupin"/>
    <property type="match status" value="1"/>
</dbReference>
<evidence type="ECO:0000313" key="8">
    <source>
        <dbReference type="Proteomes" id="UP001479436"/>
    </source>
</evidence>
<dbReference type="Pfam" id="PF10497">
    <property type="entry name" value="zf-4CXXC_R1"/>
    <property type="match status" value="1"/>
</dbReference>
<feature type="region of interest" description="Disordered" evidence="5">
    <location>
        <begin position="587"/>
        <end position="607"/>
    </location>
</feature>
<feature type="domain" description="JmjC" evidence="6">
    <location>
        <begin position="136"/>
        <end position="305"/>
    </location>
</feature>
<dbReference type="InterPro" id="IPR050910">
    <property type="entry name" value="JMJD6_ArgDemeth/LysHydrox"/>
</dbReference>
<gene>
    <name evidence="7" type="ORF">K7432_005727</name>
</gene>
<dbReference type="PANTHER" id="PTHR12480">
    <property type="entry name" value="ARGININE DEMETHYLASE AND LYSYL-HYDROXYLASE JMJD"/>
    <property type="match status" value="1"/>
</dbReference>
<keyword evidence="2" id="KW-0805">Transcription regulation</keyword>
<evidence type="ECO:0000256" key="2">
    <source>
        <dbReference type="ARBA" id="ARBA00023015"/>
    </source>
</evidence>
<evidence type="ECO:0000256" key="5">
    <source>
        <dbReference type="SAM" id="MobiDB-lite"/>
    </source>
</evidence>
<keyword evidence="4" id="KW-0539">Nucleus</keyword>
<evidence type="ECO:0000313" key="7">
    <source>
        <dbReference type="EMBL" id="KAK9718107.1"/>
    </source>
</evidence>
<dbReference type="SUPFAM" id="SSF51197">
    <property type="entry name" value="Clavaminate synthase-like"/>
    <property type="match status" value="1"/>
</dbReference>
<comment type="caution">
    <text evidence="7">The sequence shown here is derived from an EMBL/GenBank/DDBJ whole genome shotgun (WGS) entry which is preliminary data.</text>
</comment>
<dbReference type="EMBL" id="JASJQH010007109">
    <property type="protein sequence ID" value="KAK9718107.1"/>
    <property type="molecule type" value="Genomic_DNA"/>
</dbReference>
<dbReference type="InterPro" id="IPR018866">
    <property type="entry name" value="Znf-4CXXC_R1"/>
</dbReference>
<accession>A0ABR2W2N8</accession>
<keyword evidence="8" id="KW-1185">Reference proteome</keyword>
<evidence type="ECO:0000256" key="3">
    <source>
        <dbReference type="ARBA" id="ARBA00023163"/>
    </source>
</evidence>
<feature type="compositionally biased region" description="Polar residues" evidence="5">
    <location>
        <begin position="597"/>
        <end position="606"/>
    </location>
</feature>
<protein>
    <recommendedName>
        <fullName evidence="6">JmjC domain-containing protein</fullName>
    </recommendedName>
</protein>
<evidence type="ECO:0000256" key="4">
    <source>
        <dbReference type="ARBA" id="ARBA00023242"/>
    </source>
</evidence>
<evidence type="ECO:0000256" key="1">
    <source>
        <dbReference type="ARBA" id="ARBA00004123"/>
    </source>
</evidence>
<dbReference type="PANTHER" id="PTHR12480:SF35">
    <property type="entry name" value="TRANSCRIPTION FACTOR JUMONJI, JMJC DOMAIN-CONTAINING PROTEIN"/>
    <property type="match status" value="1"/>
</dbReference>
<comment type="subcellular location">
    <subcellularLocation>
        <location evidence="1">Nucleus</location>
    </subcellularLocation>
</comment>
<dbReference type="Proteomes" id="UP001479436">
    <property type="component" value="Unassembled WGS sequence"/>
</dbReference>
<evidence type="ECO:0000259" key="6">
    <source>
        <dbReference type="PROSITE" id="PS51184"/>
    </source>
</evidence>
<organism evidence="7 8">
    <name type="scientific">Basidiobolus ranarum</name>
    <dbReference type="NCBI Taxonomy" id="34480"/>
    <lineage>
        <taxon>Eukaryota</taxon>
        <taxon>Fungi</taxon>
        <taxon>Fungi incertae sedis</taxon>
        <taxon>Zoopagomycota</taxon>
        <taxon>Entomophthoromycotina</taxon>
        <taxon>Basidiobolomycetes</taxon>
        <taxon>Basidiobolales</taxon>
        <taxon>Basidiobolaceae</taxon>
        <taxon>Basidiobolus</taxon>
    </lineage>
</organism>
<proteinExistence type="predicted"/>
<dbReference type="PROSITE" id="PS51184">
    <property type="entry name" value="JMJC"/>
    <property type="match status" value="1"/>
</dbReference>
<dbReference type="Pfam" id="PF02373">
    <property type="entry name" value="JmjC"/>
    <property type="match status" value="1"/>
</dbReference>
<reference evidence="7 8" key="1">
    <citation type="submission" date="2023-04" db="EMBL/GenBank/DDBJ databases">
        <title>Genome of Basidiobolus ranarum AG-B5.</title>
        <authorList>
            <person name="Stajich J.E."/>
            <person name="Carter-House D."/>
            <person name="Gryganskyi A."/>
        </authorList>
    </citation>
    <scope>NUCLEOTIDE SEQUENCE [LARGE SCALE GENOMIC DNA]</scope>
    <source>
        <strain evidence="7 8">AG-B5</strain>
    </source>
</reference>
<sequence length="770" mass="88820">MNSVNPCGTDRMDETLALLDYDKLINLPDSAFIPTPRINITSLSQEELIAKVESIVVQQGIPLIIENVVQGHKWDQELLSPEWLYKNYHDMEMAPRDMATKEDLQDWTLGKYLDYVAENNKESNPQKLYGKDVDCPSEWSDYVAKQLPSYFAYKGPNDVMPYLEEDLQPDNLMMYLGIGQTWTPGHADICASHGHNIMVSAEPDSSAFWFMAKTSDKINAAALWSKHASGVASIDSDNYFCPVSDLAKADFPVYVVEQKLGDFVLVPMESAHQVINKGGLNIKVSWNRSTATSIRFCFDHVLPLWRSILKPEVYRIRAMTQATMIAWATKISNNAESLLKLPKEELHRFLDDYKIILSVFKDMLTDDWIEERPDGLEYPPEISPDKLQHSRVCDFCKADIWNRWFYCRQCKDNPDTQIDEEDYSGYDICSKCYSEERTCVHSHNMVFIEHSSIKRCITQYTEAIEAFNNFIQGHESGYSSEILDFDFPLDLKGDKVSYMTIAYNMYSCRKKKEAPVYCHQCKALKNTTSMIWCGCGTKYCGQCYYNRYRENVYEHMRNRKWKCKKCLKQCNCAQCLRKLHKTHPVMVDTSESKDISSTESHSTLGNSGKPIYPEIMCTYPGDNPKSVGNILDERFIGRLSQHNRVLDLENIISKRKRAIDLIFTSPRKRGKSELRDEVKEARKNIISREFVNFLKRLDYQNTLESITTDIKLTPETSIVTQIQQWKLLLSANPKLSQILDVFEQEVSPLLEDPTPKLDTDRMEVDPHVEL</sequence>
<dbReference type="InterPro" id="IPR003347">
    <property type="entry name" value="JmjC_dom"/>
</dbReference>
<dbReference type="SUPFAM" id="SSF57850">
    <property type="entry name" value="RING/U-box"/>
    <property type="match status" value="1"/>
</dbReference>
<keyword evidence="3" id="KW-0804">Transcription</keyword>
<dbReference type="SMART" id="SM00558">
    <property type="entry name" value="JmjC"/>
    <property type="match status" value="1"/>
</dbReference>
<name>A0ABR2W2N8_9FUNG</name>